<sequence>HDPVGYNLVNEICKDFEFLQATQGKSKLYAFPGLSLVPYSYFYERIPDRSEWLKYVKNRALSPSYIEIQKSFEAGRATNSTTILFIGGAGVGKSSTINSMFARKLAPVAENMDAGTQDIVEYSVEVPSKNLLMANSQIHIIDTPGLIHPTKSLVYDEKVYANIRHYFEKKAIRPNAILLLANITHQLTSPS</sequence>
<dbReference type="OrthoDB" id="8954335at2759"/>
<evidence type="ECO:0000259" key="1">
    <source>
        <dbReference type="Pfam" id="PF01926"/>
    </source>
</evidence>
<dbReference type="GO" id="GO:0005525">
    <property type="term" value="F:GTP binding"/>
    <property type="evidence" value="ECO:0007669"/>
    <property type="project" value="InterPro"/>
</dbReference>
<gene>
    <name evidence="2" type="ORF">AFUS01_LOCUS32285</name>
</gene>
<dbReference type="InterPro" id="IPR006073">
    <property type="entry name" value="GTP-bd"/>
</dbReference>
<evidence type="ECO:0000313" key="2">
    <source>
        <dbReference type="EMBL" id="CAG7821986.1"/>
    </source>
</evidence>
<feature type="domain" description="G" evidence="1">
    <location>
        <begin position="83"/>
        <end position="166"/>
    </location>
</feature>
<protein>
    <recommendedName>
        <fullName evidence="1">G domain-containing protein</fullName>
    </recommendedName>
</protein>
<comment type="caution">
    <text evidence="2">The sequence shown here is derived from an EMBL/GenBank/DDBJ whole genome shotgun (WGS) entry which is preliminary data.</text>
</comment>
<accession>A0A8J2KV39</accession>
<dbReference type="Pfam" id="PF01926">
    <property type="entry name" value="MMR_HSR1"/>
    <property type="match status" value="1"/>
</dbReference>
<organism evidence="2 3">
    <name type="scientific">Allacma fusca</name>
    <dbReference type="NCBI Taxonomy" id="39272"/>
    <lineage>
        <taxon>Eukaryota</taxon>
        <taxon>Metazoa</taxon>
        <taxon>Ecdysozoa</taxon>
        <taxon>Arthropoda</taxon>
        <taxon>Hexapoda</taxon>
        <taxon>Collembola</taxon>
        <taxon>Symphypleona</taxon>
        <taxon>Sminthuridae</taxon>
        <taxon>Allacma</taxon>
    </lineage>
</organism>
<name>A0A8J2KV39_9HEXA</name>
<keyword evidence="3" id="KW-1185">Reference proteome</keyword>
<feature type="non-terminal residue" evidence="2">
    <location>
        <position position="1"/>
    </location>
</feature>
<reference evidence="2" key="1">
    <citation type="submission" date="2021-06" db="EMBL/GenBank/DDBJ databases">
        <authorList>
            <person name="Hodson N. C."/>
            <person name="Mongue J. A."/>
            <person name="Jaron S. K."/>
        </authorList>
    </citation>
    <scope>NUCLEOTIDE SEQUENCE</scope>
</reference>
<feature type="non-terminal residue" evidence="2">
    <location>
        <position position="191"/>
    </location>
</feature>
<evidence type="ECO:0000313" key="3">
    <source>
        <dbReference type="Proteomes" id="UP000708208"/>
    </source>
</evidence>
<dbReference type="AlphaFoldDB" id="A0A8J2KV39"/>
<proteinExistence type="predicted"/>
<dbReference type="EMBL" id="CAJVCH010525043">
    <property type="protein sequence ID" value="CAG7821986.1"/>
    <property type="molecule type" value="Genomic_DNA"/>
</dbReference>
<dbReference type="Proteomes" id="UP000708208">
    <property type="component" value="Unassembled WGS sequence"/>
</dbReference>